<evidence type="ECO:0000313" key="3">
    <source>
        <dbReference type="Proteomes" id="UP000824072"/>
    </source>
</evidence>
<name>A0A9D1IB60_9FIRM</name>
<keyword evidence="1" id="KW-0812">Transmembrane</keyword>
<reference evidence="2" key="2">
    <citation type="journal article" date="2021" name="PeerJ">
        <title>Extensive microbial diversity within the chicken gut microbiome revealed by metagenomics and culture.</title>
        <authorList>
            <person name="Gilroy R."/>
            <person name="Ravi A."/>
            <person name="Getino M."/>
            <person name="Pursley I."/>
            <person name="Horton D.L."/>
            <person name="Alikhan N.F."/>
            <person name="Baker D."/>
            <person name="Gharbi K."/>
            <person name="Hall N."/>
            <person name="Watson M."/>
            <person name="Adriaenssens E.M."/>
            <person name="Foster-Nyarko E."/>
            <person name="Jarju S."/>
            <person name="Secka A."/>
            <person name="Antonio M."/>
            <person name="Oren A."/>
            <person name="Chaudhuri R.R."/>
            <person name="La Ragione R."/>
            <person name="Hildebrand F."/>
            <person name="Pallen M.J."/>
        </authorList>
    </citation>
    <scope>NUCLEOTIDE SEQUENCE</scope>
    <source>
        <strain evidence="2">ChiHcec3-11533</strain>
    </source>
</reference>
<sequence>MLLLFVQFFIVLTEKEPHDAEAIDVVMRSMAATIFGYFIGGKLGESAEGKSDKTDAVSQRSIAKDAGNQAPVAKIGFVSEPSAEASASKDSPPPPKARRISLRESSLQIRIVGGIGFVSLLILFLVRDVEALGRILETQSGIATISQLRDFAAGSIGFLVSATKNR</sequence>
<evidence type="ECO:0000313" key="2">
    <source>
        <dbReference type="EMBL" id="HIU33753.1"/>
    </source>
</evidence>
<keyword evidence="1" id="KW-1133">Transmembrane helix</keyword>
<dbReference type="EMBL" id="DVMU01000091">
    <property type="protein sequence ID" value="HIU33753.1"/>
    <property type="molecule type" value="Genomic_DNA"/>
</dbReference>
<organism evidence="2 3">
    <name type="scientific">Candidatus Pullichristensenella excrementigallinarum</name>
    <dbReference type="NCBI Taxonomy" id="2840907"/>
    <lineage>
        <taxon>Bacteria</taxon>
        <taxon>Bacillati</taxon>
        <taxon>Bacillota</taxon>
        <taxon>Clostridia</taxon>
        <taxon>Candidatus Pullichristensenella</taxon>
    </lineage>
</organism>
<accession>A0A9D1IB60</accession>
<comment type="caution">
    <text evidence="2">The sequence shown here is derived from an EMBL/GenBank/DDBJ whole genome shotgun (WGS) entry which is preliminary data.</text>
</comment>
<feature type="transmembrane region" description="Helical" evidence="1">
    <location>
        <begin position="107"/>
        <end position="126"/>
    </location>
</feature>
<proteinExistence type="predicted"/>
<gene>
    <name evidence="2" type="ORF">IAB02_04245</name>
</gene>
<dbReference type="AlphaFoldDB" id="A0A9D1IB60"/>
<keyword evidence="1" id="KW-0472">Membrane</keyword>
<reference evidence="2" key="1">
    <citation type="submission" date="2020-10" db="EMBL/GenBank/DDBJ databases">
        <authorList>
            <person name="Gilroy R."/>
        </authorList>
    </citation>
    <scope>NUCLEOTIDE SEQUENCE</scope>
    <source>
        <strain evidence="2">ChiHcec3-11533</strain>
    </source>
</reference>
<dbReference type="Proteomes" id="UP000824072">
    <property type="component" value="Unassembled WGS sequence"/>
</dbReference>
<evidence type="ECO:0000256" key="1">
    <source>
        <dbReference type="SAM" id="Phobius"/>
    </source>
</evidence>
<protein>
    <submittedName>
        <fullName evidence="2">Uncharacterized protein</fullName>
    </submittedName>
</protein>